<protein>
    <submittedName>
        <fullName evidence="1">2179_t:CDS:1</fullName>
    </submittedName>
</protein>
<evidence type="ECO:0000313" key="2">
    <source>
        <dbReference type="Proteomes" id="UP000789342"/>
    </source>
</evidence>
<feature type="non-terminal residue" evidence="1">
    <location>
        <position position="74"/>
    </location>
</feature>
<dbReference type="Proteomes" id="UP000789342">
    <property type="component" value="Unassembled WGS sequence"/>
</dbReference>
<evidence type="ECO:0000313" key="1">
    <source>
        <dbReference type="EMBL" id="CAG8793729.1"/>
    </source>
</evidence>
<proteinExistence type="predicted"/>
<name>A0A9N9P8T5_9GLOM</name>
<organism evidence="1 2">
    <name type="scientific">Acaulospora morrowiae</name>
    <dbReference type="NCBI Taxonomy" id="94023"/>
    <lineage>
        <taxon>Eukaryota</taxon>
        <taxon>Fungi</taxon>
        <taxon>Fungi incertae sedis</taxon>
        <taxon>Mucoromycota</taxon>
        <taxon>Glomeromycotina</taxon>
        <taxon>Glomeromycetes</taxon>
        <taxon>Diversisporales</taxon>
        <taxon>Acaulosporaceae</taxon>
        <taxon>Acaulospora</taxon>
    </lineage>
</organism>
<feature type="non-terminal residue" evidence="1">
    <location>
        <position position="1"/>
    </location>
</feature>
<reference evidence="1" key="1">
    <citation type="submission" date="2021-06" db="EMBL/GenBank/DDBJ databases">
        <authorList>
            <person name="Kallberg Y."/>
            <person name="Tangrot J."/>
            <person name="Rosling A."/>
        </authorList>
    </citation>
    <scope>NUCLEOTIDE SEQUENCE</scope>
    <source>
        <strain evidence="1">CL551</strain>
    </source>
</reference>
<dbReference type="EMBL" id="CAJVPV010064240">
    <property type="protein sequence ID" value="CAG8793729.1"/>
    <property type="molecule type" value="Genomic_DNA"/>
</dbReference>
<accession>A0A9N9P8T5</accession>
<comment type="caution">
    <text evidence="1">The sequence shown here is derived from an EMBL/GenBank/DDBJ whole genome shotgun (WGS) entry which is preliminary data.</text>
</comment>
<sequence>HSELNTIPIVMIDNNSLIKNILQLNKNMIEDIKQLITNIHPFPILNLTTKDNLVFIENKEINLILHLDYDQPIN</sequence>
<dbReference type="AlphaFoldDB" id="A0A9N9P8T5"/>
<gene>
    <name evidence="1" type="ORF">AMORRO_LOCUS18368</name>
</gene>
<keyword evidence="2" id="KW-1185">Reference proteome</keyword>